<dbReference type="InterPro" id="IPR008333">
    <property type="entry name" value="Cbr1-like_FAD-bd_dom"/>
</dbReference>
<dbReference type="InterPro" id="IPR039261">
    <property type="entry name" value="FNR_nucleotide-bd"/>
</dbReference>
<keyword evidence="3" id="KW-1185">Reference proteome</keyword>
<dbReference type="Proteomes" id="UP000247409">
    <property type="component" value="Unassembled WGS sequence"/>
</dbReference>
<dbReference type="PROSITE" id="PS51384">
    <property type="entry name" value="FAD_FR"/>
    <property type="match status" value="1"/>
</dbReference>
<dbReference type="GO" id="GO:0016491">
    <property type="term" value="F:oxidoreductase activity"/>
    <property type="evidence" value="ECO:0007669"/>
    <property type="project" value="InterPro"/>
</dbReference>
<dbReference type="PANTHER" id="PTHR42815:SF2">
    <property type="entry name" value="FAD-BINDING, PUTATIVE (AFU_ORTHOLOGUE AFUA_6G07600)-RELATED"/>
    <property type="match status" value="1"/>
</dbReference>
<comment type="caution">
    <text evidence="2">The sequence shown here is derived from an EMBL/GenBank/DDBJ whole genome shotgun (WGS) entry which is preliminary data.</text>
</comment>
<dbReference type="InterPro" id="IPR017938">
    <property type="entry name" value="Riboflavin_synthase-like_b-brl"/>
</dbReference>
<dbReference type="Pfam" id="PF00970">
    <property type="entry name" value="FAD_binding_6"/>
    <property type="match status" value="1"/>
</dbReference>
<dbReference type="PANTHER" id="PTHR42815">
    <property type="entry name" value="FAD-BINDING, PUTATIVE (AFU_ORTHOLOGUE AFUA_6G07600)-RELATED"/>
    <property type="match status" value="1"/>
</dbReference>
<dbReference type="SUPFAM" id="SSF50475">
    <property type="entry name" value="FMN-binding split barrel"/>
    <property type="match status" value="1"/>
</dbReference>
<dbReference type="SUPFAM" id="SSF52343">
    <property type="entry name" value="Ferredoxin reductase-like, C-terminal NADP-linked domain"/>
    <property type="match status" value="1"/>
</dbReference>
<dbReference type="Gene3D" id="2.40.30.10">
    <property type="entry name" value="Translation factors"/>
    <property type="match status" value="1"/>
</dbReference>
<dbReference type="STRING" id="448386.A0A2V3IUN7"/>
<reference evidence="2 3" key="1">
    <citation type="journal article" date="2018" name="Mol. Biol. Evol.">
        <title>Analysis of the draft genome of the red seaweed Gracilariopsis chorda provides insights into genome size evolution in Rhodophyta.</title>
        <authorList>
            <person name="Lee J."/>
            <person name="Yang E.C."/>
            <person name="Graf L."/>
            <person name="Yang J.H."/>
            <person name="Qiu H."/>
            <person name="Zel Zion U."/>
            <person name="Chan C.X."/>
            <person name="Stephens T.G."/>
            <person name="Weber A.P.M."/>
            <person name="Boo G.H."/>
            <person name="Boo S.M."/>
            <person name="Kim K.M."/>
            <person name="Shin Y."/>
            <person name="Jung M."/>
            <person name="Lee S.J."/>
            <person name="Yim H.S."/>
            <person name="Lee J.H."/>
            <person name="Bhattacharya D."/>
            <person name="Yoon H.S."/>
        </authorList>
    </citation>
    <scope>NUCLEOTIDE SEQUENCE [LARGE SCALE GENOMIC DNA]</scope>
    <source>
        <strain evidence="2 3">SKKU-2015</strain>
        <tissue evidence="2">Whole body</tissue>
    </source>
</reference>
<dbReference type="Gene3D" id="2.30.110.10">
    <property type="entry name" value="Electron Transport, Fmn-binding Protein, Chain A"/>
    <property type="match status" value="1"/>
</dbReference>
<evidence type="ECO:0000313" key="3">
    <source>
        <dbReference type="Proteomes" id="UP000247409"/>
    </source>
</evidence>
<proteinExistence type="predicted"/>
<gene>
    <name evidence="2" type="ORF">BWQ96_04369</name>
</gene>
<dbReference type="EMBL" id="NBIV01000051">
    <property type="protein sequence ID" value="PXF45832.1"/>
    <property type="molecule type" value="Genomic_DNA"/>
</dbReference>
<dbReference type="InterPro" id="IPR017927">
    <property type="entry name" value="FAD-bd_FR_type"/>
</dbReference>
<dbReference type="Gene3D" id="3.40.50.80">
    <property type="entry name" value="Nucleotide-binding domain of ferredoxin-NADP reductase (FNR) module"/>
    <property type="match status" value="1"/>
</dbReference>
<dbReference type="InterPro" id="IPR012349">
    <property type="entry name" value="Split_barrel_FMN-bd"/>
</dbReference>
<accession>A0A2V3IUN7</accession>
<dbReference type="InterPro" id="IPR001433">
    <property type="entry name" value="OxRdtase_FAD/NAD-bd"/>
</dbReference>
<organism evidence="2 3">
    <name type="scientific">Gracilariopsis chorda</name>
    <dbReference type="NCBI Taxonomy" id="448386"/>
    <lineage>
        <taxon>Eukaryota</taxon>
        <taxon>Rhodophyta</taxon>
        <taxon>Florideophyceae</taxon>
        <taxon>Rhodymeniophycidae</taxon>
        <taxon>Gracilariales</taxon>
        <taxon>Gracilariaceae</taxon>
        <taxon>Gracilariopsis</taxon>
    </lineage>
</organism>
<evidence type="ECO:0000313" key="2">
    <source>
        <dbReference type="EMBL" id="PXF45832.1"/>
    </source>
</evidence>
<sequence length="603" mass="66363">MHSPHFHPGELHVQKLAGTQGVAIELSAVLSSTLPPAPVFNQLLAAQNVIWLSTTTPHPDPMQASVWVSPLFGRGSTLASAASNRLIHLQPPNLPDTDVLRHNLAPSFQSASSVPVGVLVIDLEARRRYRTNGMLSLSNRSNGNFTASSKPISLDVHVEEAFPNCPKYIQRRVLDPATAQLPPAPPSIQFESDTRLSPSDVHMLESTDTLFFGTHNPSTGLDANHRGGRPGFVRVLSDSQIYWPDYRGNGLFQSFGNLQQNSRAGVTLLDFETGHLLQLSGTASVQWDKKAYPNIERAAERILSFKVLHVRRSKGPVTNYRWQLLEYSPYNPVVDPNTSSGTGEFPMPVTLVKITKETRDVKTFRFLAPKYISFLPGQYATFEFDELPRVDHSLLPVVRTWTLSEAANSTKGDVTLEISVKRKSGGLMSTWLHFHAKLGMKASLLGIDGEMTPFGNKKLASKLLLISGGIGITPNMAILRGVGARAKGSTSTQPDIVVMHQERYYDGIPFKKELLRRAGASRKRTRLYFLISGETTCELPEEVDNATVVSGRIGTCALQKFVPDLPSRTVYLCGPIGFMEKLKIILLDLGVSPACIVTEEFNF</sequence>
<evidence type="ECO:0000259" key="1">
    <source>
        <dbReference type="PROSITE" id="PS51384"/>
    </source>
</evidence>
<dbReference type="SUPFAM" id="SSF63380">
    <property type="entry name" value="Riboflavin synthase domain-like"/>
    <property type="match status" value="1"/>
</dbReference>
<name>A0A2V3IUN7_9FLOR</name>
<protein>
    <submittedName>
        <fullName evidence="2">Flavohemoprotein</fullName>
    </submittedName>
</protein>
<dbReference type="OrthoDB" id="436496at2759"/>
<dbReference type="AlphaFoldDB" id="A0A2V3IUN7"/>
<dbReference type="Pfam" id="PF00175">
    <property type="entry name" value="NAD_binding_1"/>
    <property type="match status" value="1"/>
</dbReference>
<feature type="domain" description="FAD-binding FR-type" evidence="1">
    <location>
        <begin position="344"/>
        <end position="460"/>
    </location>
</feature>